<organism evidence="3">
    <name type="scientific">Roseburia intestinalis</name>
    <dbReference type="NCBI Taxonomy" id="166486"/>
    <lineage>
        <taxon>Bacteria</taxon>
        <taxon>Bacillati</taxon>
        <taxon>Bacillota</taxon>
        <taxon>Clostridia</taxon>
        <taxon>Lachnospirales</taxon>
        <taxon>Lachnospiraceae</taxon>
        <taxon>Roseburia</taxon>
    </lineage>
</organism>
<dbReference type="CDD" id="cd24004">
    <property type="entry name" value="ASKHA_NBD_PilM-like"/>
    <property type="match status" value="1"/>
</dbReference>
<evidence type="ECO:0000313" key="3">
    <source>
        <dbReference type="EMBL" id="VYU56978.1"/>
    </source>
</evidence>
<dbReference type="Gene3D" id="3.30.420.40">
    <property type="match status" value="2"/>
</dbReference>
<feature type="region of interest" description="Disordered" evidence="1">
    <location>
        <begin position="595"/>
        <end position="698"/>
    </location>
</feature>
<dbReference type="PANTHER" id="PTHR32432">
    <property type="entry name" value="CELL DIVISION PROTEIN FTSA-RELATED"/>
    <property type="match status" value="1"/>
</dbReference>
<protein>
    <submittedName>
        <fullName evidence="3">Cell division protein FtsA</fullName>
    </submittedName>
</protein>
<evidence type="ECO:0000256" key="1">
    <source>
        <dbReference type="SAM" id="MobiDB-lite"/>
    </source>
</evidence>
<keyword evidence="3" id="KW-0131">Cell cycle</keyword>
<evidence type="ECO:0000259" key="2">
    <source>
        <dbReference type="SMART" id="SM00842"/>
    </source>
</evidence>
<proteinExistence type="predicted"/>
<feature type="compositionally biased region" description="Basic and acidic residues" evidence="1">
    <location>
        <begin position="629"/>
        <end position="645"/>
    </location>
</feature>
<gene>
    <name evidence="3" type="primary">ftsA</name>
    <name evidence="3" type="ORF">RILFYP67_02390</name>
</gene>
<dbReference type="PANTHER" id="PTHR32432:SF3">
    <property type="entry name" value="ETHANOLAMINE UTILIZATION PROTEIN EUTJ"/>
    <property type="match status" value="1"/>
</dbReference>
<dbReference type="EMBL" id="CACRUM010000080">
    <property type="protein sequence ID" value="VYU56978.1"/>
    <property type="molecule type" value="Genomic_DNA"/>
</dbReference>
<dbReference type="InterPro" id="IPR043129">
    <property type="entry name" value="ATPase_NBD"/>
</dbReference>
<dbReference type="InterPro" id="IPR050696">
    <property type="entry name" value="FtsA/MreB"/>
</dbReference>
<accession>A0A6N3FX91</accession>
<dbReference type="AlphaFoldDB" id="A0A6N3FX91"/>
<feature type="compositionally biased region" description="Acidic residues" evidence="1">
    <location>
        <begin position="646"/>
        <end position="663"/>
    </location>
</feature>
<sequence>MSDGKDMEQPLVFGLDIGTRNVVGTVGYRTEDQFIVTAQYIMQHDTRAMLDGQIHDIGRVSGTIRKVKEQLEKQIGKTLTEVCIAAAGRVLKTVTTSISYDYPEESVVTGEDIHTLDLLGIEKAQKILQEMNDTNYKFYCVGYSVVKYFLNDEPFSNIESHKADRIGEDIIVTFLPEDVVDGLYAAVNQAGLEVANLTLEPIAAINVAIPESYRLLNIALVDIGAGTSDISITKDGSIIAYGMIPLAGDELTELIVQNYLVDFKTAEYIKLQSTTEEEITYKDIMLIEHKIPAKEVWELTAPVVDEMTTAVAAKIKELNGDQTVSAAFIVGGGGKIHGYTKMLAEKLDLPDVRVALRGEEVLQEVVFEQQDIKKDPLLVTPIGICLNYYEQRNGFIMVRFNGERLKLYDNDGLTIVDAALQAGFPNEDLFPKRGPELTFFVNGAKRIIRGEQGESAAVYMNDRPTNLNAALEPNCEIIIEPSTAGKPATCTLDQLEEYTTDSVAFVVNGNIIRCPKFLEVNGKLEFPSYQIQEGDQVETRSFYTVGQLAEFMDVEVNVEHVILVNNRRATLDSLIYENFTIEWTVRSYGKPSFQPVEQEEVQTPTVGEYKEEEIPDIVEPETSVEDGAEADKAEEQKSATEHSDAAAEDTDDAGNALAEEEDSAVAKDTATEEDGKKGTDSETGVEVSATGQNAADVAEAVPIEEDQPETDMDAATANEPVEQTEASVAQNVDEKPEDGNTVLVYINGQPVKLTGKPQYIFVDIFDFYEFDLTASNGRAIITNLNGENASYSAVLKTGDTIELRWKEN</sequence>
<reference evidence="3" key="1">
    <citation type="submission" date="2019-11" db="EMBL/GenBank/DDBJ databases">
        <authorList>
            <person name="Feng L."/>
        </authorList>
    </citation>
    <scope>NUCLEOTIDE SEQUENCE</scope>
    <source>
        <strain evidence="3">RintestinalisLFYP67</strain>
    </source>
</reference>
<feature type="domain" description="SHS2" evidence="2">
    <location>
        <begin position="12"/>
        <end position="208"/>
    </location>
</feature>
<feature type="compositionally biased region" description="Acidic residues" evidence="1">
    <location>
        <begin position="610"/>
        <end position="628"/>
    </location>
</feature>
<dbReference type="InterPro" id="IPR003494">
    <property type="entry name" value="SHS2_FtsA"/>
</dbReference>
<keyword evidence="3" id="KW-0132">Cell division</keyword>
<name>A0A6N3FX91_9FIRM</name>
<dbReference type="GO" id="GO:0051301">
    <property type="term" value="P:cell division"/>
    <property type="evidence" value="ECO:0007669"/>
    <property type="project" value="UniProtKB-KW"/>
</dbReference>
<dbReference type="RefSeq" id="WP_422046895.1">
    <property type="nucleotide sequence ID" value="NZ_CACRUM010000080.1"/>
</dbReference>
<feature type="compositionally biased region" description="Basic and acidic residues" evidence="1">
    <location>
        <begin position="669"/>
        <end position="680"/>
    </location>
</feature>
<dbReference type="SUPFAM" id="SSF53067">
    <property type="entry name" value="Actin-like ATPase domain"/>
    <property type="match status" value="2"/>
</dbReference>
<dbReference type="SMART" id="SM00842">
    <property type="entry name" value="FtsA"/>
    <property type="match status" value="1"/>
</dbReference>
<dbReference type="Pfam" id="PF14450">
    <property type="entry name" value="FtsA"/>
    <property type="match status" value="1"/>
</dbReference>